<keyword evidence="3" id="KW-1185">Reference proteome</keyword>
<evidence type="ECO:0008006" key="4">
    <source>
        <dbReference type="Google" id="ProtNLM"/>
    </source>
</evidence>
<name>A0ABV6KSH5_9BACI</name>
<gene>
    <name evidence="2" type="ORF">ACFFHF_13730</name>
</gene>
<evidence type="ECO:0000256" key="1">
    <source>
        <dbReference type="SAM" id="Phobius"/>
    </source>
</evidence>
<reference evidence="2 3" key="1">
    <citation type="submission" date="2024-09" db="EMBL/GenBank/DDBJ databases">
        <authorList>
            <person name="Sun Q."/>
            <person name="Mori K."/>
        </authorList>
    </citation>
    <scope>NUCLEOTIDE SEQUENCE [LARGE SCALE GENOMIC DNA]</scope>
    <source>
        <strain evidence="2 3">CGMCC 1.9126</strain>
    </source>
</reference>
<dbReference type="RefSeq" id="WP_377058407.1">
    <property type="nucleotide sequence ID" value="NZ_JBHLUU010000098.1"/>
</dbReference>
<evidence type="ECO:0000313" key="2">
    <source>
        <dbReference type="EMBL" id="MFC0476292.1"/>
    </source>
</evidence>
<feature type="transmembrane region" description="Helical" evidence="1">
    <location>
        <begin position="46"/>
        <end position="64"/>
    </location>
</feature>
<dbReference type="Proteomes" id="UP001589738">
    <property type="component" value="Unassembled WGS sequence"/>
</dbReference>
<protein>
    <recommendedName>
        <fullName evidence="4">Photosystem I assembly protein Ycf4</fullName>
    </recommendedName>
</protein>
<organism evidence="2 3">
    <name type="scientific">Robertmurraya beringensis</name>
    <dbReference type="NCBI Taxonomy" id="641660"/>
    <lineage>
        <taxon>Bacteria</taxon>
        <taxon>Bacillati</taxon>
        <taxon>Bacillota</taxon>
        <taxon>Bacilli</taxon>
        <taxon>Bacillales</taxon>
        <taxon>Bacillaceae</taxon>
        <taxon>Robertmurraya</taxon>
    </lineage>
</organism>
<keyword evidence="1" id="KW-1133">Transmembrane helix</keyword>
<dbReference type="EMBL" id="JBHLUU010000098">
    <property type="protein sequence ID" value="MFC0476292.1"/>
    <property type="molecule type" value="Genomic_DNA"/>
</dbReference>
<comment type="caution">
    <text evidence="2">The sequence shown here is derived from an EMBL/GenBank/DDBJ whole genome shotgun (WGS) entry which is preliminary data.</text>
</comment>
<keyword evidence="1" id="KW-0812">Transmembrane</keyword>
<accession>A0ABV6KSH5</accession>
<proteinExistence type="predicted"/>
<feature type="transmembrane region" description="Helical" evidence="1">
    <location>
        <begin position="21"/>
        <end position="40"/>
    </location>
</feature>
<keyword evidence="1" id="KW-0472">Membrane</keyword>
<evidence type="ECO:0000313" key="3">
    <source>
        <dbReference type="Proteomes" id="UP001589738"/>
    </source>
</evidence>
<sequence>METAFANRHFSYHKESGYTGFIIAIICVCVVETVGVSFLLYKWSPVLHWIHLFLSVSTILFLILDLHAVTKNPILIQHDELIIKVGLRPTVQIRLSNILEIKSGKMNFENDRKKKEVLDLSLLGFDEPTFEIVLAEPIHEKNKSIQRIFFTVDDERAFYKLVNQGRGNH</sequence>